<dbReference type="Proteomes" id="UP000196082">
    <property type="component" value="Unassembled WGS sequence"/>
</dbReference>
<comment type="caution">
    <text evidence="3">The sequence shown here is derived from an EMBL/GenBank/DDBJ whole genome shotgun (WGS) entry which is preliminary data.</text>
</comment>
<proteinExistence type="predicted"/>
<dbReference type="PROSITE" id="PS50943">
    <property type="entry name" value="HTH_CROC1"/>
    <property type="match status" value="1"/>
</dbReference>
<organism evidence="3 4">
    <name type="scientific">Pseudomonas putida</name>
    <name type="common">Arthrobacter siderocapsulatus</name>
    <dbReference type="NCBI Taxonomy" id="303"/>
    <lineage>
        <taxon>Bacteria</taxon>
        <taxon>Pseudomonadati</taxon>
        <taxon>Pseudomonadota</taxon>
        <taxon>Gammaproteobacteria</taxon>
        <taxon>Pseudomonadales</taxon>
        <taxon>Pseudomonadaceae</taxon>
        <taxon>Pseudomonas</taxon>
    </lineage>
</organism>
<name>A0A1Y3KHY6_PSEPU</name>
<dbReference type="AlphaFoldDB" id="A0A1Y3KHY6"/>
<accession>A0A1Y3KHY6</accession>
<dbReference type="EMBL" id="NFSB01000091">
    <property type="protein sequence ID" value="OUM22683.1"/>
    <property type="molecule type" value="Genomic_DNA"/>
</dbReference>
<evidence type="ECO:0000313" key="3">
    <source>
        <dbReference type="EMBL" id="OUM22683.1"/>
    </source>
</evidence>
<evidence type="ECO:0000259" key="2">
    <source>
        <dbReference type="PROSITE" id="PS50943"/>
    </source>
</evidence>
<dbReference type="SMART" id="SM00530">
    <property type="entry name" value="HTH_XRE"/>
    <property type="match status" value="1"/>
</dbReference>
<dbReference type="GO" id="GO:0003677">
    <property type="term" value="F:DNA binding"/>
    <property type="evidence" value="ECO:0007669"/>
    <property type="project" value="InterPro"/>
</dbReference>
<sequence>MALKSSFAVVLRALRSKRNITQRDFADATSRTYLSKLESGKSSITLDKLEQLSKRLELSPLALLVLTVSEDTGEPAVTLAAKLGAELRELARDGGVTGLQVLMPTPEATPSLPSKQHRSTRSAAEQTELPL</sequence>
<feature type="region of interest" description="Disordered" evidence="1">
    <location>
        <begin position="104"/>
        <end position="131"/>
    </location>
</feature>
<gene>
    <name evidence="3" type="ORF">B8W72_30040</name>
</gene>
<dbReference type="CDD" id="cd00093">
    <property type="entry name" value="HTH_XRE"/>
    <property type="match status" value="1"/>
</dbReference>
<feature type="domain" description="HTH cro/C1-type" evidence="2">
    <location>
        <begin position="11"/>
        <end position="63"/>
    </location>
</feature>
<evidence type="ECO:0000313" key="4">
    <source>
        <dbReference type="Proteomes" id="UP000196082"/>
    </source>
</evidence>
<dbReference type="RefSeq" id="WP_086979386.1">
    <property type="nucleotide sequence ID" value="NZ_NFSB01000091.1"/>
</dbReference>
<dbReference type="InterPro" id="IPR010982">
    <property type="entry name" value="Lambda_DNA-bd_dom_sf"/>
</dbReference>
<dbReference type="SUPFAM" id="SSF47413">
    <property type="entry name" value="lambda repressor-like DNA-binding domains"/>
    <property type="match status" value="1"/>
</dbReference>
<reference evidence="3 4" key="1">
    <citation type="submission" date="2017-05" db="EMBL/GenBank/DDBJ databases">
        <title>Whole genome sequence of Pseudomonas putida isolate 1312 commercialized as a biostimulant.</title>
        <authorList>
            <person name="Crovadore J."/>
            <person name="Blanc P."/>
            <person name="Chablais R."/>
            <person name="Cochard B."/>
            <person name="Grizard D."/>
            <person name="Lefort F."/>
        </authorList>
    </citation>
    <scope>NUCLEOTIDE SEQUENCE [LARGE SCALE GENOMIC DNA]</scope>
    <source>
        <strain evidence="3 4">1312</strain>
    </source>
</reference>
<protein>
    <recommendedName>
        <fullName evidence="2">HTH cro/C1-type domain-containing protein</fullName>
    </recommendedName>
</protein>
<dbReference type="Gene3D" id="1.10.260.40">
    <property type="entry name" value="lambda repressor-like DNA-binding domains"/>
    <property type="match status" value="1"/>
</dbReference>
<dbReference type="Pfam" id="PF01381">
    <property type="entry name" value="HTH_3"/>
    <property type="match status" value="1"/>
</dbReference>
<evidence type="ECO:0000256" key="1">
    <source>
        <dbReference type="SAM" id="MobiDB-lite"/>
    </source>
</evidence>
<dbReference type="InterPro" id="IPR001387">
    <property type="entry name" value="Cro/C1-type_HTH"/>
</dbReference>